<name>A0A7W8KHT9_9DEIO</name>
<dbReference type="Gene3D" id="3.50.50.60">
    <property type="entry name" value="FAD/NAD(P)-binding domain"/>
    <property type="match status" value="1"/>
</dbReference>
<dbReference type="Proteomes" id="UP000539473">
    <property type="component" value="Unassembled WGS sequence"/>
</dbReference>
<dbReference type="Pfam" id="PF01494">
    <property type="entry name" value="FAD_binding_3"/>
    <property type="match status" value="1"/>
</dbReference>
<evidence type="ECO:0000313" key="7">
    <source>
        <dbReference type="Proteomes" id="UP000619376"/>
    </source>
</evidence>
<protein>
    <submittedName>
        <fullName evidence="4">4-hydroxybenzoate 3-monooxygenase</fullName>
    </submittedName>
    <submittedName>
        <fullName evidence="5">p-hydroxybenzoate 3-monooxygenase</fullName>
        <ecNumber evidence="5">1.14.13.2</ecNumber>
    </submittedName>
</protein>
<evidence type="ECO:0000256" key="2">
    <source>
        <dbReference type="ARBA" id="ARBA00022827"/>
    </source>
</evidence>
<dbReference type="InterPro" id="IPR002938">
    <property type="entry name" value="FAD-bd"/>
</dbReference>
<proteinExistence type="predicted"/>
<sequence length="395" mass="44381">MTHPTRTQVVIVGAGPAGLFLAHLLHRQGIESVILDTRSREDIEQTIRAGVLEQWTADLMRDLGLGGRMDREAHFHSGISLQHGRERCHLDLEELTGGKRVTVYPQHEVLRDLIAGHLDHGGRILFGVQDVDLSRVTADRPQVSFRQSADAAPETLVGDFVAGCDGSQGHSRQHIEGRTEYHKLYPFGWLGILVEAPRSYHELVYARHERGFALLSTRSDTVQRMYIQCGVGEDLAAYPDERIWQELRERLATDSWQLREGRIFQKGVVGLRSFVSDRMQRGPLFIAGDAAHIVPPTGAKGLNLAVADAVYLFRGLEQHYAGQGRARLDAYTDTCLRRVWRAERFSWYMTTLLHVNPEENAFEQRIHMADLEYVTSSRAAATALAENYVGLPLDG</sequence>
<dbReference type="EMBL" id="JACHFK010000005">
    <property type="protein sequence ID" value="MBB5376784.1"/>
    <property type="molecule type" value="Genomic_DNA"/>
</dbReference>
<dbReference type="AlphaFoldDB" id="A0A7W8KHT9"/>
<reference evidence="4" key="1">
    <citation type="journal article" date="2014" name="Int. J. Syst. Evol. Microbiol.">
        <title>Complete genome of a new Firmicutes species belonging to the dominant human colonic microbiota ('Ruminococcus bicirculans') reveals two chromosomes and a selective capacity to utilize plant glucans.</title>
        <authorList>
            <consortium name="NISC Comparative Sequencing Program"/>
            <person name="Wegmann U."/>
            <person name="Louis P."/>
            <person name="Goesmann A."/>
            <person name="Henrissat B."/>
            <person name="Duncan S.H."/>
            <person name="Flint H.J."/>
        </authorList>
    </citation>
    <scope>NUCLEOTIDE SEQUENCE</scope>
    <source>
        <strain evidence="4">CGMCC 1.18437</strain>
    </source>
</reference>
<organism evidence="5 6">
    <name type="scientific">Deinococcus metalli</name>
    <dbReference type="NCBI Taxonomy" id="1141878"/>
    <lineage>
        <taxon>Bacteria</taxon>
        <taxon>Thermotogati</taxon>
        <taxon>Deinococcota</taxon>
        <taxon>Deinococci</taxon>
        <taxon>Deinococcales</taxon>
        <taxon>Deinococcaceae</taxon>
        <taxon>Deinococcus</taxon>
    </lineage>
</organism>
<keyword evidence="1" id="KW-0285">Flavoprotein</keyword>
<evidence type="ECO:0000313" key="5">
    <source>
        <dbReference type="EMBL" id="MBB5376784.1"/>
    </source>
</evidence>
<evidence type="ECO:0000256" key="1">
    <source>
        <dbReference type="ARBA" id="ARBA00022630"/>
    </source>
</evidence>
<reference evidence="4" key="4">
    <citation type="submission" date="2024-05" db="EMBL/GenBank/DDBJ databases">
        <authorList>
            <person name="Sun Q."/>
            <person name="Zhou Y."/>
        </authorList>
    </citation>
    <scope>NUCLEOTIDE SEQUENCE</scope>
    <source>
        <strain evidence="4">CGMCC 1.18437</strain>
    </source>
</reference>
<dbReference type="GO" id="GO:0071949">
    <property type="term" value="F:FAD binding"/>
    <property type="evidence" value="ECO:0007669"/>
    <property type="project" value="InterPro"/>
</dbReference>
<dbReference type="PRINTS" id="PR00420">
    <property type="entry name" value="RNGMNOXGNASE"/>
</dbReference>
<dbReference type="InterPro" id="IPR036188">
    <property type="entry name" value="FAD/NAD-bd_sf"/>
</dbReference>
<reference evidence="5 6" key="3">
    <citation type="submission" date="2020-08" db="EMBL/GenBank/DDBJ databases">
        <title>Genomic Encyclopedia of Type Strains, Phase IV (KMG-IV): sequencing the most valuable type-strain genomes for metagenomic binning, comparative biology and taxonomic classification.</title>
        <authorList>
            <person name="Goeker M."/>
        </authorList>
    </citation>
    <scope>NUCLEOTIDE SEQUENCE [LARGE SCALE GENOMIC DNA]</scope>
    <source>
        <strain evidence="5 6">DSM 27521</strain>
    </source>
</reference>
<keyword evidence="5" id="KW-0560">Oxidoreductase</keyword>
<dbReference type="EC" id="1.14.13.2" evidence="5"/>
<evidence type="ECO:0000313" key="6">
    <source>
        <dbReference type="Proteomes" id="UP000539473"/>
    </source>
</evidence>
<dbReference type="EMBL" id="BNAJ01000005">
    <property type="protein sequence ID" value="GHF45324.1"/>
    <property type="molecule type" value="Genomic_DNA"/>
</dbReference>
<keyword evidence="7" id="KW-1185">Reference proteome</keyword>
<dbReference type="InterPro" id="IPR050641">
    <property type="entry name" value="RIFMO-like"/>
</dbReference>
<evidence type="ECO:0000313" key="4">
    <source>
        <dbReference type="EMBL" id="GHF45324.1"/>
    </source>
</evidence>
<evidence type="ECO:0000259" key="3">
    <source>
        <dbReference type="Pfam" id="PF01494"/>
    </source>
</evidence>
<keyword evidence="5" id="KW-0503">Monooxygenase</keyword>
<dbReference type="Gene3D" id="3.30.9.10">
    <property type="entry name" value="D-Amino Acid Oxidase, subunit A, domain 2"/>
    <property type="match status" value="1"/>
</dbReference>
<dbReference type="RefSeq" id="WP_184111765.1">
    <property type="nucleotide sequence ID" value="NZ_BNAJ01000005.1"/>
</dbReference>
<dbReference type="SUPFAM" id="SSF51905">
    <property type="entry name" value="FAD/NAD(P)-binding domain"/>
    <property type="match status" value="1"/>
</dbReference>
<feature type="domain" description="FAD-binding" evidence="3">
    <location>
        <begin position="6"/>
        <end position="346"/>
    </location>
</feature>
<dbReference type="PANTHER" id="PTHR43004:SF3">
    <property type="entry name" value="P-HYDROXYBENZOATE HYDROXYLASE"/>
    <property type="match status" value="1"/>
</dbReference>
<dbReference type="SUPFAM" id="SSF54373">
    <property type="entry name" value="FAD-linked reductases, C-terminal domain"/>
    <property type="match status" value="1"/>
</dbReference>
<dbReference type="Proteomes" id="UP000619376">
    <property type="component" value="Unassembled WGS sequence"/>
</dbReference>
<comment type="caution">
    <text evidence="5">The sequence shown here is derived from an EMBL/GenBank/DDBJ whole genome shotgun (WGS) entry which is preliminary data.</text>
</comment>
<keyword evidence="2" id="KW-0274">FAD</keyword>
<reference evidence="7" key="2">
    <citation type="journal article" date="2019" name="Int. J. Syst. Evol. Microbiol.">
        <title>The Global Catalogue of Microorganisms (GCM) 10K type strain sequencing project: providing services to taxonomists for standard genome sequencing and annotation.</title>
        <authorList>
            <consortium name="The Broad Institute Genomics Platform"/>
            <consortium name="The Broad Institute Genome Sequencing Center for Infectious Disease"/>
            <person name="Wu L."/>
            <person name="Ma J."/>
        </authorList>
    </citation>
    <scope>NUCLEOTIDE SEQUENCE [LARGE SCALE GENOMIC DNA]</scope>
    <source>
        <strain evidence="7">CGMCC 1.18437</strain>
    </source>
</reference>
<dbReference type="GO" id="GO:0018659">
    <property type="term" value="F:4-hydroxybenzoate 3-monooxygenase activity"/>
    <property type="evidence" value="ECO:0007669"/>
    <property type="project" value="UniProtKB-EC"/>
</dbReference>
<accession>A0A7W8KHT9</accession>
<gene>
    <name evidence="4" type="primary">pobA</name>
    <name evidence="4" type="ORF">GCM10017781_22130</name>
    <name evidence="5" type="ORF">HNQ07_002248</name>
</gene>
<dbReference type="PANTHER" id="PTHR43004">
    <property type="entry name" value="TRK SYSTEM POTASSIUM UPTAKE PROTEIN"/>
    <property type="match status" value="1"/>
</dbReference>
<dbReference type="NCBIfam" id="NF006091">
    <property type="entry name" value="PRK08243.1"/>
    <property type="match status" value="1"/>
</dbReference>